<comment type="catalytic activity">
    <reaction evidence="19 20">
        <text>UDP-N-acetyl-alpha-D-muramate + NADP(+) = UDP-N-acetyl-3-O-(1-carboxyvinyl)-alpha-D-glucosamine + NADPH + H(+)</text>
        <dbReference type="Rhea" id="RHEA:12248"/>
        <dbReference type="ChEBI" id="CHEBI:15378"/>
        <dbReference type="ChEBI" id="CHEBI:57783"/>
        <dbReference type="ChEBI" id="CHEBI:58349"/>
        <dbReference type="ChEBI" id="CHEBI:68483"/>
        <dbReference type="ChEBI" id="CHEBI:70757"/>
        <dbReference type="EC" id="1.3.1.98"/>
    </reaction>
</comment>
<keyword evidence="14 20" id="KW-0573">Peptidoglycan synthesis</keyword>
<dbReference type="NCBIfam" id="TIGR00179">
    <property type="entry name" value="murB"/>
    <property type="match status" value="1"/>
</dbReference>
<evidence type="ECO:0000256" key="7">
    <source>
        <dbReference type="ARBA" id="ARBA00015188"/>
    </source>
</evidence>
<dbReference type="SUPFAM" id="SSF56176">
    <property type="entry name" value="FAD-binding/transporter-associated domain-like"/>
    <property type="match status" value="1"/>
</dbReference>
<dbReference type="NCBIfam" id="NF010478">
    <property type="entry name" value="PRK13903.1"/>
    <property type="match status" value="1"/>
</dbReference>
<dbReference type="GO" id="GO:0071949">
    <property type="term" value="F:FAD binding"/>
    <property type="evidence" value="ECO:0007669"/>
    <property type="project" value="InterPro"/>
</dbReference>
<evidence type="ECO:0000256" key="14">
    <source>
        <dbReference type="ARBA" id="ARBA00022984"/>
    </source>
</evidence>
<accession>A0A1I4QDL9</accession>
<protein>
    <recommendedName>
        <fullName evidence="7 20">UDP-N-acetylenolpyruvoylglucosamine reductase</fullName>
        <ecNumber evidence="6 20">1.3.1.98</ecNumber>
    </recommendedName>
    <alternativeName>
        <fullName evidence="18 20">UDP-N-acetylmuramate dehydrogenase</fullName>
    </alternativeName>
</protein>
<dbReference type="Gene3D" id="3.30.465.10">
    <property type="match status" value="1"/>
</dbReference>
<gene>
    <name evidence="20" type="primary">murB</name>
    <name evidence="22" type="ORF">SAMN05216217_104111</name>
</gene>
<proteinExistence type="inferred from homology"/>
<evidence type="ECO:0000256" key="10">
    <source>
        <dbReference type="ARBA" id="ARBA00022630"/>
    </source>
</evidence>
<evidence type="ECO:0000256" key="2">
    <source>
        <dbReference type="ARBA" id="ARBA00003921"/>
    </source>
</evidence>
<dbReference type="Gene3D" id="3.30.43.10">
    <property type="entry name" value="Uridine Diphospho-n-acetylenolpyruvylglucosamine Reductase, domain 2"/>
    <property type="match status" value="1"/>
</dbReference>
<evidence type="ECO:0000256" key="6">
    <source>
        <dbReference type="ARBA" id="ARBA00012518"/>
    </source>
</evidence>
<dbReference type="GO" id="GO:0008360">
    <property type="term" value="P:regulation of cell shape"/>
    <property type="evidence" value="ECO:0007669"/>
    <property type="project" value="UniProtKB-KW"/>
</dbReference>
<dbReference type="InterPro" id="IPR003170">
    <property type="entry name" value="MurB"/>
</dbReference>
<name>A0A1I4QDL9_9GAMM</name>
<keyword evidence="17 20" id="KW-0961">Cell wall biogenesis/degradation</keyword>
<feature type="active site" evidence="20">
    <location>
        <position position="165"/>
    </location>
</feature>
<dbReference type="PANTHER" id="PTHR21071:SF4">
    <property type="entry name" value="UDP-N-ACETYLENOLPYRUVOYLGLUCOSAMINE REDUCTASE"/>
    <property type="match status" value="1"/>
</dbReference>
<dbReference type="EC" id="1.3.1.98" evidence="6 20"/>
<reference evidence="23" key="1">
    <citation type="submission" date="2016-10" db="EMBL/GenBank/DDBJ databases">
        <authorList>
            <person name="Varghese N."/>
            <person name="Submissions S."/>
        </authorList>
    </citation>
    <scope>NUCLEOTIDE SEQUENCE [LARGE SCALE GENOMIC DNA]</scope>
    <source>
        <strain evidence="23">DSM 24213</strain>
    </source>
</reference>
<feature type="domain" description="FAD-binding PCMH-type" evidence="21">
    <location>
        <begin position="17"/>
        <end position="188"/>
    </location>
</feature>
<dbReference type="Gene3D" id="3.90.78.10">
    <property type="entry name" value="UDP-N-acetylenolpyruvoylglucosamine reductase, C-terminal domain"/>
    <property type="match status" value="1"/>
</dbReference>
<evidence type="ECO:0000256" key="18">
    <source>
        <dbReference type="ARBA" id="ARBA00031026"/>
    </source>
</evidence>
<dbReference type="Pfam" id="PF01565">
    <property type="entry name" value="FAD_binding_4"/>
    <property type="match status" value="1"/>
</dbReference>
<comment type="similarity">
    <text evidence="5 20">Belongs to the MurB family.</text>
</comment>
<dbReference type="PROSITE" id="PS51387">
    <property type="entry name" value="FAD_PCMH"/>
    <property type="match status" value="1"/>
</dbReference>
<feature type="active site" evidence="20">
    <location>
        <position position="334"/>
    </location>
</feature>
<keyword evidence="9 20" id="KW-0132">Cell division</keyword>
<evidence type="ECO:0000256" key="1">
    <source>
        <dbReference type="ARBA" id="ARBA00001974"/>
    </source>
</evidence>
<evidence type="ECO:0000313" key="22">
    <source>
        <dbReference type="EMBL" id="SFM38191.1"/>
    </source>
</evidence>
<evidence type="ECO:0000256" key="9">
    <source>
        <dbReference type="ARBA" id="ARBA00022618"/>
    </source>
</evidence>
<dbReference type="InterPro" id="IPR016167">
    <property type="entry name" value="FAD-bd_PCMH_sub1"/>
</dbReference>
<keyword evidence="10 20" id="KW-0285">Flavoprotein</keyword>
<comment type="function">
    <text evidence="2 20">Cell wall formation.</text>
</comment>
<evidence type="ECO:0000256" key="8">
    <source>
        <dbReference type="ARBA" id="ARBA00022490"/>
    </source>
</evidence>
<dbReference type="GO" id="GO:0008762">
    <property type="term" value="F:UDP-N-acetylmuramate dehydrogenase activity"/>
    <property type="evidence" value="ECO:0007669"/>
    <property type="project" value="UniProtKB-UniRule"/>
</dbReference>
<comment type="cofactor">
    <cofactor evidence="1 20">
        <name>FAD</name>
        <dbReference type="ChEBI" id="CHEBI:57692"/>
    </cofactor>
</comment>
<evidence type="ECO:0000256" key="17">
    <source>
        <dbReference type="ARBA" id="ARBA00023316"/>
    </source>
</evidence>
<dbReference type="HAMAP" id="MF_00037">
    <property type="entry name" value="MurB"/>
    <property type="match status" value="1"/>
</dbReference>
<evidence type="ECO:0000256" key="3">
    <source>
        <dbReference type="ARBA" id="ARBA00004496"/>
    </source>
</evidence>
<dbReference type="InterPro" id="IPR006094">
    <property type="entry name" value="Oxid_FAD_bind_N"/>
</dbReference>
<evidence type="ECO:0000256" key="12">
    <source>
        <dbReference type="ARBA" id="ARBA00022857"/>
    </source>
</evidence>
<evidence type="ECO:0000256" key="19">
    <source>
        <dbReference type="ARBA" id="ARBA00048914"/>
    </source>
</evidence>
<dbReference type="AlphaFoldDB" id="A0A1I4QDL9"/>
<evidence type="ECO:0000256" key="20">
    <source>
        <dbReference type="HAMAP-Rule" id="MF_00037"/>
    </source>
</evidence>
<dbReference type="InterPro" id="IPR036635">
    <property type="entry name" value="MurB_C_sf"/>
</dbReference>
<dbReference type="GO" id="GO:0005829">
    <property type="term" value="C:cytosol"/>
    <property type="evidence" value="ECO:0007669"/>
    <property type="project" value="TreeGrafter"/>
</dbReference>
<dbReference type="Pfam" id="PF02873">
    <property type="entry name" value="MurB_C"/>
    <property type="match status" value="1"/>
</dbReference>
<comment type="pathway">
    <text evidence="4 20">Cell wall biogenesis; peptidoglycan biosynthesis.</text>
</comment>
<evidence type="ECO:0000256" key="13">
    <source>
        <dbReference type="ARBA" id="ARBA00022960"/>
    </source>
</evidence>
<dbReference type="InterPro" id="IPR036318">
    <property type="entry name" value="FAD-bd_PCMH-like_sf"/>
</dbReference>
<evidence type="ECO:0000256" key="16">
    <source>
        <dbReference type="ARBA" id="ARBA00023306"/>
    </source>
</evidence>
<evidence type="ECO:0000256" key="5">
    <source>
        <dbReference type="ARBA" id="ARBA00010485"/>
    </source>
</evidence>
<evidence type="ECO:0000313" key="23">
    <source>
        <dbReference type="Proteomes" id="UP000243629"/>
    </source>
</evidence>
<dbReference type="SUPFAM" id="SSF56194">
    <property type="entry name" value="Uridine diphospho-N-Acetylenolpyruvylglucosamine reductase, MurB, C-terminal domain"/>
    <property type="match status" value="1"/>
</dbReference>
<evidence type="ECO:0000256" key="15">
    <source>
        <dbReference type="ARBA" id="ARBA00023002"/>
    </source>
</evidence>
<dbReference type="UniPathway" id="UPA00219"/>
<dbReference type="STRING" id="1720063.SAMN05216217_104111"/>
<dbReference type="InterPro" id="IPR011601">
    <property type="entry name" value="MurB_C"/>
</dbReference>
<comment type="subcellular location">
    <subcellularLocation>
        <location evidence="3 20">Cytoplasm</location>
    </subcellularLocation>
</comment>
<sequence>MIDVRQQVDLAPWNSFHLAETAEYFCQVETTAQLRECLTLAERNGWPLQIIGGGSNLLLAGPLSGLLVVIRSRGRRVLQRDPDSLLVEVEAGENWHQLVNWTLDLGLSGLENLALIPGTAGAAPVQNIGAYGVELADCFDSLDALDRQTGECLHLTREDCRFAYRDSLFKQQAGRWLILRIRLRLSRRPLHRIDYAPLRQAWEATGVKRPDPRLLAELVCAIRRSKLPDPDVLGNAGSFFKNPLVAADQALALAEQYPQLPQYPQSGGQYKLAAGWLIEQAGWKGRRLGPVGVHSEQALVLVNHGGARGRDVLVLADAVAADVQARFGVALEREPVLLGQVG</sequence>
<dbReference type="OrthoDB" id="9804753at2"/>
<dbReference type="Proteomes" id="UP000243629">
    <property type="component" value="Unassembled WGS sequence"/>
</dbReference>
<keyword evidence="13 20" id="KW-0133">Cell shape</keyword>
<dbReference type="InterPro" id="IPR016169">
    <property type="entry name" value="FAD-bd_PCMH_sub2"/>
</dbReference>
<evidence type="ECO:0000256" key="4">
    <source>
        <dbReference type="ARBA" id="ARBA00004752"/>
    </source>
</evidence>
<keyword evidence="8 20" id="KW-0963">Cytoplasm</keyword>
<evidence type="ECO:0000256" key="11">
    <source>
        <dbReference type="ARBA" id="ARBA00022827"/>
    </source>
</evidence>
<dbReference type="InterPro" id="IPR016166">
    <property type="entry name" value="FAD-bd_PCMH"/>
</dbReference>
<dbReference type="EMBL" id="FOUI01000004">
    <property type="protein sequence ID" value="SFM38191.1"/>
    <property type="molecule type" value="Genomic_DNA"/>
</dbReference>
<keyword evidence="12 20" id="KW-0521">NADP</keyword>
<evidence type="ECO:0000259" key="21">
    <source>
        <dbReference type="PROSITE" id="PS51387"/>
    </source>
</evidence>
<dbReference type="GO" id="GO:0009252">
    <property type="term" value="P:peptidoglycan biosynthetic process"/>
    <property type="evidence" value="ECO:0007669"/>
    <property type="project" value="UniProtKB-UniRule"/>
</dbReference>
<dbReference type="NCBIfam" id="NF000755">
    <property type="entry name" value="PRK00046.1"/>
    <property type="match status" value="1"/>
</dbReference>
<dbReference type="GO" id="GO:0051301">
    <property type="term" value="P:cell division"/>
    <property type="evidence" value="ECO:0007669"/>
    <property type="project" value="UniProtKB-KW"/>
</dbReference>
<dbReference type="PANTHER" id="PTHR21071">
    <property type="entry name" value="UDP-N-ACETYLENOLPYRUVOYLGLUCOSAMINE REDUCTASE"/>
    <property type="match status" value="1"/>
</dbReference>
<keyword evidence="16 20" id="KW-0131">Cell cycle</keyword>
<dbReference type="GO" id="GO:0071555">
    <property type="term" value="P:cell wall organization"/>
    <property type="evidence" value="ECO:0007669"/>
    <property type="project" value="UniProtKB-KW"/>
</dbReference>
<keyword evidence="11 20" id="KW-0274">FAD</keyword>
<keyword evidence="23" id="KW-1185">Reference proteome</keyword>
<feature type="active site" description="Proton donor" evidence="20">
    <location>
        <position position="238"/>
    </location>
</feature>
<keyword evidence="15 20" id="KW-0560">Oxidoreductase</keyword>
<organism evidence="22 23">
    <name type="scientific">Halopseudomonas yangmingensis</name>
    <dbReference type="NCBI Taxonomy" id="1720063"/>
    <lineage>
        <taxon>Bacteria</taxon>
        <taxon>Pseudomonadati</taxon>
        <taxon>Pseudomonadota</taxon>
        <taxon>Gammaproteobacteria</taxon>
        <taxon>Pseudomonadales</taxon>
        <taxon>Pseudomonadaceae</taxon>
        <taxon>Halopseudomonas</taxon>
    </lineage>
</organism>
<dbReference type="RefSeq" id="WP_093473955.1">
    <property type="nucleotide sequence ID" value="NZ_FOUI01000004.1"/>
</dbReference>